<dbReference type="AlphaFoldDB" id="A0A2X3HGR3"/>
<dbReference type="PANTHER" id="PTHR43504:SF1">
    <property type="entry name" value="ISOCITRATE DEHYDROGENASE [NADP]"/>
    <property type="match status" value="1"/>
</dbReference>
<gene>
    <name evidence="12" type="primary">icd_3</name>
    <name evidence="12" type="ORF">NCTC9601_06897</name>
</gene>
<reference evidence="12 13" key="1">
    <citation type="submission" date="2018-06" db="EMBL/GenBank/DDBJ databases">
        <authorList>
            <consortium name="Pathogen Informatics"/>
            <person name="Doyle S."/>
        </authorList>
    </citation>
    <scope>NUCLEOTIDE SEQUENCE [LARGE SCALE GENOMIC DNA]</scope>
    <source>
        <strain evidence="12 13">NCTC9601</strain>
    </source>
</reference>
<dbReference type="Proteomes" id="UP000251123">
    <property type="component" value="Unassembled WGS sequence"/>
</dbReference>
<keyword evidence="6" id="KW-0816">Tricarboxylic acid cycle</keyword>
<evidence type="ECO:0000256" key="5">
    <source>
        <dbReference type="ARBA" id="ARBA00013013"/>
    </source>
</evidence>
<dbReference type="EC" id="1.1.1.42" evidence="5"/>
<accession>A0A2X3HGR3</accession>
<evidence type="ECO:0000256" key="8">
    <source>
        <dbReference type="ARBA" id="ARBA00022842"/>
    </source>
</evidence>
<keyword evidence="10 12" id="KW-0560">Oxidoreductase</keyword>
<dbReference type="PANTHER" id="PTHR43504">
    <property type="entry name" value="ISOCITRATE DEHYDROGENASE [NADP]"/>
    <property type="match status" value="1"/>
</dbReference>
<dbReference type="GO" id="GO:0004450">
    <property type="term" value="F:isocitrate dehydrogenase (NADP+) activity"/>
    <property type="evidence" value="ECO:0007669"/>
    <property type="project" value="UniProtKB-EC"/>
</dbReference>
<evidence type="ECO:0000256" key="9">
    <source>
        <dbReference type="ARBA" id="ARBA00022857"/>
    </source>
</evidence>
<dbReference type="Gene3D" id="3.40.718.10">
    <property type="entry name" value="Isopropylmalate Dehydrogenase"/>
    <property type="match status" value="1"/>
</dbReference>
<dbReference type="SUPFAM" id="SSF53659">
    <property type="entry name" value="Isocitrate/Isopropylmalate dehydrogenase-like"/>
    <property type="match status" value="1"/>
</dbReference>
<name>A0A2X3HGR3_KLEPN</name>
<comment type="cofactor">
    <cofactor evidence="2">
        <name>Mg(2+)</name>
        <dbReference type="ChEBI" id="CHEBI:18420"/>
    </cofactor>
</comment>
<keyword evidence="8" id="KW-0460">Magnesium</keyword>
<keyword evidence="9" id="KW-0521">NADP</keyword>
<evidence type="ECO:0000256" key="3">
    <source>
        <dbReference type="ARBA" id="ARBA00007769"/>
    </source>
</evidence>
<evidence type="ECO:0000313" key="13">
    <source>
        <dbReference type="Proteomes" id="UP000251123"/>
    </source>
</evidence>
<evidence type="ECO:0000256" key="6">
    <source>
        <dbReference type="ARBA" id="ARBA00022532"/>
    </source>
</evidence>
<evidence type="ECO:0000256" key="4">
    <source>
        <dbReference type="ARBA" id="ARBA00011738"/>
    </source>
</evidence>
<keyword evidence="7" id="KW-0479">Metal-binding</keyword>
<dbReference type="GO" id="GO:0046872">
    <property type="term" value="F:metal ion binding"/>
    <property type="evidence" value="ECO:0007669"/>
    <property type="project" value="UniProtKB-KW"/>
</dbReference>
<evidence type="ECO:0000256" key="11">
    <source>
        <dbReference type="ARBA" id="ARBA00023211"/>
    </source>
</evidence>
<dbReference type="GO" id="GO:0006099">
    <property type="term" value="P:tricarboxylic acid cycle"/>
    <property type="evidence" value="ECO:0007669"/>
    <property type="project" value="UniProtKB-KW"/>
</dbReference>
<evidence type="ECO:0000313" key="12">
    <source>
        <dbReference type="EMBL" id="SQC71773.1"/>
    </source>
</evidence>
<evidence type="ECO:0000256" key="7">
    <source>
        <dbReference type="ARBA" id="ARBA00022723"/>
    </source>
</evidence>
<organism evidence="12 13">
    <name type="scientific">Klebsiella pneumoniae</name>
    <dbReference type="NCBI Taxonomy" id="573"/>
    <lineage>
        <taxon>Bacteria</taxon>
        <taxon>Pseudomonadati</taxon>
        <taxon>Pseudomonadota</taxon>
        <taxon>Gammaproteobacteria</taxon>
        <taxon>Enterobacterales</taxon>
        <taxon>Enterobacteriaceae</taxon>
        <taxon>Klebsiella/Raoultella group</taxon>
        <taxon>Klebsiella</taxon>
        <taxon>Klebsiella pneumoniae complex</taxon>
    </lineage>
</organism>
<comment type="cofactor">
    <cofactor evidence="1">
        <name>Mn(2+)</name>
        <dbReference type="ChEBI" id="CHEBI:29035"/>
    </cofactor>
</comment>
<keyword evidence="11" id="KW-0464">Manganese</keyword>
<comment type="subunit">
    <text evidence="4">Homodimer.</text>
</comment>
<proteinExistence type="inferred from homology"/>
<evidence type="ECO:0000256" key="2">
    <source>
        <dbReference type="ARBA" id="ARBA00001946"/>
    </source>
</evidence>
<protein>
    <recommendedName>
        <fullName evidence="5">isocitrate dehydrogenase (NADP(+))</fullName>
        <ecNumber evidence="5">1.1.1.42</ecNumber>
    </recommendedName>
</protein>
<dbReference type="EMBL" id="UASN01000024">
    <property type="protein sequence ID" value="SQC71773.1"/>
    <property type="molecule type" value="Genomic_DNA"/>
</dbReference>
<evidence type="ECO:0000256" key="1">
    <source>
        <dbReference type="ARBA" id="ARBA00001936"/>
    </source>
</evidence>
<evidence type="ECO:0000256" key="10">
    <source>
        <dbReference type="ARBA" id="ARBA00023002"/>
    </source>
</evidence>
<sequence>MESKVVVPAEGQKITLQNGKLNVPHNPIIPFIEGDGIGR</sequence>
<dbReference type="InterPro" id="IPR004439">
    <property type="entry name" value="Isocitrate_DH_NADP_dimer_prok"/>
</dbReference>
<comment type="similarity">
    <text evidence="3">Belongs to the isocitrate and isopropylmalate dehydrogenases family.</text>
</comment>